<evidence type="ECO:0000256" key="8">
    <source>
        <dbReference type="PROSITE-ProRule" id="PRU00169"/>
    </source>
</evidence>
<dbReference type="PANTHER" id="PTHR32071">
    <property type="entry name" value="TRANSCRIPTIONAL REGULATORY PROTEIN"/>
    <property type="match status" value="1"/>
</dbReference>
<evidence type="ECO:0000259" key="10">
    <source>
        <dbReference type="PROSITE" id="PS50110"/>
    </source>
</evidence>
<dbReference type="GO" id="GO:0000160">
    <property type="term" value="P:phosphorelay signal transduction system"/>
    <property type="evidence" value="ECO:0007669"/>
    <property type="project" value="InterPro"/>
</dbReference>
<dbReference type="InterPro" id="IPR003593">
    <property type="entry name" value="AAA+_ATPase"/>
</dbReference>
<dbReference type="InterPro" id="IPR002197">
    <property type="entry name" value="HTH_Fis"/>
</dbReference>
<evidence type="ECO:0000259" key="9">
    <source>
        <dbReference type="PROSITE" id="PS50045"/>
    </source>
</evidence>
<dbReference type="InterPro" id="IPR011006">
    <property type="entry name" value="CheY-like_superfamily"/>
</dbReference>
<dbReference type="GO" id="GO:0043565">
    <property type="term" value="F:sequence-specific DNA binding"/>
    <property type="evidence" value="ECO:0007669"/>
    <property type="project" value="InterPro"/>
</dbReference>
<keyword evidence="4" id="KW-0805">Transcription regulation</keyword>
<sequence length="487" mass="55119">MIKKPAIIVIDDESEVGTFFEFYFQEEKEIPISVANNGNEARNLFKQKPFDLALVDLMLPDTDGISLLKEIKESNPGCEVIIMTGYSTVKSAVEAIKFGALDYIEKPFDELEELDRIIEQALKQIYDRSYYLDREVEKLASDFGIIMAKDSPLQELMRLGKKVATRKISVLIEGDTGTGKEVLARFIHANSARAEYPFIGVNCGALTETLLESELFGHEKGAFTGAQAARHGIFEVAHKGTLFLDEIGEASPAIQVKLLRVLESGEFFRVGGEKPVKTDVRVIAATNKNLHQAVTENLFREDLFYRLNVVSLYILPLCERPMDILPLIKYLIKKNLPEEEKSLTVEYDSRAVKLLMNYHWPGNIRELSNVVSRSIALRTGDVMGPECLPRHITLQNRDDSLEPQQDQDLKIDELVPLYSKELLKKLLIKESIDLTELSEVLKRASGKILKEIIEKTLEKTNGNRAEAAKMLNLTPRTMRYLQNEKVK</sequence>
<name>A0A101HVF3_9FIRM</name>
<evidence type="ECO:0000256" key="1">
    <source>
        <dbReference type="ARBA" id="ARBA00018672"/>
    </source>
</evidence>
<keyword evidence="6" id="KW-0804">Transcription</keyword>
<dbReference type="GO" id="GO:0006355">
    <property type="term" value="P:regulation of DNA-templated transcription"/>
    <property type="evidence" value="ECO:0007669"/>
    <property type="project" value="InterPro"/>
</dbReference>
<evidence type="ECO:0000256" key="4">
    <source>
        <dbReference type="ARBA" id="ARBA00023015"/>
    </source>
</evidence>
<accession>A0A101HVF3</accession>
<dbReference type="GO" id="GO:0005524">
    <property type="term" value="F:ATP binding"/>
    <property type="evidence" value="ECO:0007669"/>
    <property type="project" value="UniProtKB-KW"/>
</dbReference>
<proteinExistence type="predicted"/>
<dbReference type="CDD" id="cd00009">
    <property type="entry name" value="AAA"/>
    <property type="match status" value="1"/>
</dbReference>
<dbReference type="InterPro" id="IPR001789">
    <property type="entry name" value="Sig_transdc_resp-reg_receiver"/>
</dbReference>
<dbReference type="SUPFAM" id="SSF52540">
    <property type="entry name" value="P-loop containing nucleoside triphosphate hydrolases"/>
    <property type="match status" value="1"/>
</dbReference>
<evidence type="ECO:0000313" key="12">
    <source>
        <dbReference type="Proteomes" id="UP000054705"/>
    </source>
</evidence>
<dbReference type="SMART" id="SM00382">
    <property type="entry name" value="AAA"/>
    <property type="match status" value="1"/>
</dbReference>
<evidence type="ECO:0000313" key="11">
    <source>
        <dbReference type="EMBL" id="KUK83323.1"/>
    </source>
</evidence>
<feature type="modified residue" description="4-aspartylphosphate" evidence="8">
    <location>
        <position position="56"/>
    </location>
</feature>
<evidence type="ECO:0000256" key="5">
    <source>
        <dbReference type="ARBA" id="ARBA00023125"/>
    </source>
</evidence>
<dbReference type="InterPro" id="IPR002078">
    <property type="entry name" value="Sigma_54_int"/>
</dbReference>
<dbReference type="FunFam" id="3.40.50.300:FF:000006">
    <property type="entry name" value="DNA-binding transcriptional regulator NtrC"/>
    <property type="match status" value="1"/>
</dbReference>
<keyword evidence="5 11" id="KW-0238">DNA-binding</keyword>
<reference evidence="12" key="1">
    <citation type="journal article" date="2015" name="MBio">
        <title>Genome-Resolved Metagenomic Analysis Reveals Roles for Candidate Phyla and Other Microbial Community Members in Biogeochemical Transformations in Oil Reservoirs.</title>
        <authorList>
            <person name="Hu P."/>
            <person name="Tom L."/>
            <person name="Singh A."/>
            <person name="Thomas B.C."/>
            <person name="Baker B.J."/>
            <person name="Piceno Y.M."/>
            <person name="Andersen G.L."/>
            <person name="Banfield J.F."/>
        </authorList>
    </citation>
    <scope>NUCLEOTIDE SEQUENCE [LARGE SCALE GENOMIC DNA]</scope>
</reference>
<dbReference type="Pfam" id="PF00158">
    <property type="entry name" value="Sigma54_activat"/>
    <property type="match status" value="1"/>
</dbReference>
<comment type="caution">
    <text evidence="11">The sequence shown here is derived from an EMBL/GenBank/DDBJ whole genome shotgun (WGS) entry which is preliminary data.</text>
</comment>
<dbReference type="EMBL" id="LGGS01000036">
    <property type="protein sequence ID" value="KUK83323.1"/>
    <property type="molecule type" value="Genomic_DNA"/>
</dbReference>
<dbReference type="Pfam" id="PF00072">
    <property type="entry name" value="Response_reg"/>
    <property type="match status" value="1"/>
</dbReference>
<keyword evidence="3" id="KW-0067">ATP-binding</keyword>
<evidence type="ECO:0000256" key="7">
    <source>
        <dbReference type="ARBA" id="ARBA00024867"/>
    </source>
</evidence>
<dbReference type="SMART" id="SM00448">
    <property type="entry name" value="REC"/>
    <property type="match status" value="1"/>
</dbReference>
<feature type="domain" description="Sigma-54 factor interaction" evidence="9">
    <location>
        <begin position="146"/>
        <end position="376"/>
    </location>
</feature>
<dbReference type="SUPFAM" id="SSF46689">
    <property type="entry name" value="Homeodomain-like"/>
    <property type="match status" value="1"/>
</dbReference>
<dbReference type="SUPFAM" id="SSF52172">
    <property type="entry name" value="CheY-like"/>
    <property type="match status" value="1"/>
</dbReference>
<dbReference type="Pfam" id="PF25601">
    <property type="entry name" value="AAA_lid_14"/>
    <property type="match status" value="1"/>
</dbReference>
<dbReference type="AlphaFoldDB" id="A0A101HVF3"/>
<dbReference type="Proteomes" id="UP000054705">
    <property type="component" value="Unassembled WGS sequence"/>
</dbReference>
<keyword evidence="8" id="KW-0597">Phosphoprotein</keyword>
<organism evidence="11 12">
    <name type="scientific">Pelotomaculum thermopropionicum</name>
    <dbReference type="NCBI Taxonomy" id="110500"/>
    <lineage>
        <taxon>Bacteria</taxon>
        <taxon>Bacillati</taxon>
        <taxon>Bacillota</taxon>
        <taxon>Clostridia</taxon>
        <taxon>Eubacteriales</taxon>
        <taxon>Desulfotomaculaceae</taxon>
        <taxon>Pelotomaculum</taxon>
    </lineage>
</organism>
<dbReference type="InterPro" id="IPR025662">
    <property type="entry name" value="Sigma_54_int_dom_ATP-bd_1"/>
</dbReference>
<dbReference type="PROSITE" id="PS50110">
    <property type="entry name" value="RESPONSE_REGULATORY"/>
    <property type="match status" value="1"/>
</dbReference>
<dbReference type="Gene3D" id="3.40.50.300">
    <property type="entry name" value="P-loop containing nucleotide triphosphate hydrolases"/>
    <property type="match status" value="1"/>
</dbReference>
<dbReference type="Gene3D" id="1.10.10.60">
    <property type="entry name" value="Homeodomain-like"/>
    <property type="match status" value="1"/>
</dbReference>
<dbReference type="Gene3D" id="3.40.50.2300">
    <property type="match status" value="1"/>
</dbReference>
<dbReference type="PROSITE" id="PS50045">
    <property type="entry name" value="SIGMA54_INTERACT_4"/>
    <property type="match status" value="1"/>
</dbReference>
<dbReference type="PROSITE" id="PS00688">
    <property type="entry name" value="SIGMA54_INTERACT_3"/>
    <property type="match status" value="1"/>
</dbReference>
<evidence type="ECO:0000256" key="6">
    <source>
        <dbReference type="ARBA" id="ARBA00023163"/>
    </source>
</evidence>
<dbReference type="InterPro" id="IPR027417">
    <property type="entry name" value="P-loop_NTPase"/>
</dbReference>
<dbReference type="PROSITE" id="PS00675">
    <property type="entry name" value="SIGMA54_INTERACT_1"/>
    <property type="match status" value="1"/>
</dbReference>
<dbReference type="PROSITE" id="PS00676">
    <property type="entry name" value="SIGMA54_INTERACT_2"/>
    <property type="match status" value="1"/>
</dbReference>
<dbReference type="InterPro" id="IPR025944">
    <property type="entry name" value="Sigma_54_int_dom_CS"/>
</dbReference>
<dbReference type="PRINTS" id="PR01590">
    <property type="entry name" value="HTHFIS"/>
</dbReference>
<dbReference type="InterPro" id="IPR025943">
    <property type="entry name" value="Sigma_54_int_dom_ATP-bd_2"/>
</dbReference>
<dbReference type="InterPro" id="IPR058031">
    <property type="entry name" value="AAA_lid_NorR"/>
</dbReference>
<comment type="function">
    <text evidence="7">May play the central regulatory role in sporulation. It may be an element of the effector pathway responsible for the activation of sporulation genes in response to nutritional stress. Spo0A may act in concert with spo0H (a sigma factor) to control the expression of some genes that are critical to the sporulation process.</text>
</comment>
<dbReference type="Pfam" id="PF02954">
    <property type="entry name" value="HTH_8"/>
    <property type="match status" value="1"/>
</dbReference>
<evidence type="ECO:0000256" key="2">
    <source>
        <dbReference type="ARBA" id="ARBA00022741"/>
    </source>
</evidence>
<dbReference type="Gene3D" id="1.10.8.60">
    <property type="match status" value="1"/>
</dbReference>
<keyword evidence="2" id="KW-0547">Nucleotide-binding</keyword>
<dbReference type="InterPro" id="IPR009057">
    <property type="entry name" value="Homeodomain-like_sf"/>
</dbReference>
<evidence type="ECO:0000256" key="3">
    <source>
        <dbReference type="ARBA" id="ARBA00022840"/>
    </source>
</evidence>
<gene>
    <name evidence="11" type="ORF">XD97_0213</name>
</gene>
<feature type="domain" description="Response regulatory" evidence="10">
    <location>
        <begin position="6"/>
        <end position="121"/>
    </location>
</feature>
<protein>
    <recommendedName>
        <fullName evidence="1">Stage 0 sporulation protein A homolog</fullName>
    </recommendedName>
</protein>